<dbReference type="PANTHER" id="PTHR47086">
    <property type="entry name" value="BTB DOMAIN-CONTAINING PROTEIN"/>
    <property type="match status" value="1"/>
</dbReference>
<feature type="domain" description="ZSWIM3 N-terminal" evidence="2">
    <location>
        <begin position="4"/>
        <end position="109"/>
    </location>
</feature>
<dbReference type="PANTHER" id="PTHR47086:SF4">
    <property type="entry name" value="BTB DOMAIN-CONTAINING PROTEIN"/>
    <property type="match status" value="1"/>
</dbReference>
<name>A0A147BDE2_IXORI</name>
<protein>
    <recommendedName>
        <fullName evidence="2">ZSWIM3 N-terminal domain-containing protein</fullName>
    </recommendedName>
</protein>
<feature type="compositionally biased region" description="Low complexity" evidence="1">
    <location>
        <begin position="212"/>
        <end position="228"/>
    </location>
</feature>
<organism evidence="3">
    <name type="scientific">Ixodes ricinus</name>
    <name type="common">Common tick</name>
    <name type="synonym">Acarus ricinus</name>
    <dbReference type="NCBI Taxonomy" id="34613"/>
    <lineage>
        <taxon>Eukaryota</taxon>
        <taxon>Metazoa</taxon>
        <taxon>Ecdysozoa</taxon>
        <taxon>Arthropoda</taxon>
        <taxon>Chelicerata</taxon>
        <taxon>Arachnida</taxon>
        <taxon>Acari</taxon>
        <taxon>Parasitiformes</taxon>
        <taxon>Ixodida</taxon>
        <taxon>Ixodoidea</taxon>
        <taxon>Ixodidae</taxon>
        <taxon>Ixodinae</taxon>
        <taxon>Ixodes</taxon>
    </lineage>
</organism>
<evidence type="ECO:0000259" key="2">
    <source>
        <dbReference type="Pfam" id="PF21599"/>
    </source>
</evidence>
<dbReference type="InterPro" id="IPR048325">
    <property type="entry name" value="ZSWIM3_N"/>
</dbReference>
<feature type="region of interest" description="Disordered" evidence="1">
    <location>
        <begin position="212"/>
        <end position="258"/>
    </location>
</feature>
<accession>A0A147BDE2</accession>
<feature type="non-terminal residue" evidence="3">
    <location>
        <position position="1"/>
    </location>
</feature>
<dbReference type="EMBL" id="GEGO01006922">
    <property type="protein sequence ID" value="JAR88482.1"/>
    <property type="molecule type" value="Transcribed_RNA"/>
</dbReference>
<sequence>LHRRIQSFQLRNSVQLYIRSSRKIQAAQVRSTDGYNPELKFAEIYYACVRGGRKFQSRGNSSSSSNARHYGRTEVSNSRQINCPFHIKIRCTRDGQKLYIKDFNSSHNHGTTEQDAVLSRSRTRHYWPQGVRQAAASSPPPNTSQAAPRTKAAPLVTTTTGNLVSKDGSRQVSFPILPEQFVPKDPVLFQLLSSPQPSSLTFQNLFFVPKNSSDTTNSSSSNNNNNNSLQAPPATLLIQPNVGPGLADGGPKDEQTESLDCDSFLEPECILQYDDDKCYVPSEGVKAGGGDNKSGMVLQALKAVLNGDRKVVADESCRDGAQAAMGDRFVVKRSDVEEMTRFCNKCGAKVSERRSQDQKDGSLLVKFVCSEGHNIEWRFERLVS</sequence>
<dbReference type="Pfam" id="PF21599">
    <property type="entry name" value="ZSWIM3_N"/>
    <property type="match status" value="1"/>
</dbReference>
<dbReference type="AlphaFoldDB" id="A0A147BDE2"/>
<evidence type="ECO:0000256" key="1">
    <source>
        <dbReference type="SAM" id="MobiDB-lite"/>
    </source>
</evidence>
<evidence type="ECO:0000313" key="3">
    <source>
        <dbReference type="EMBL" id="JAR88482.1"/>
    </source>
</evidence>
<reference evidence="3" key="1">
    <citation type="journal article" date="2018" name="PLoS Negl. Trop. Dis.">
        <title>Sialome diversity of ticks revealed by RNAseq of single tick salivary glands.</title>
        <authorList>
            <person name="Perner J."/>
            <person name="Kropackova S."/>
            <person name="Kopacek P."/>
            <person name="Ribeiro J.M."/>
        </authorList>
    </citation>
    <scope>NUCLEOTIDE SEQUENCE</scope>
    <source>
        <strain evidence="3">Siblings of single egg batch collected in Ceske Budejovice</strain>
        <tissue evidence="3">Salivary glands</tissue>
    </source>
</reference>
<feature type="region of interest" description="Disordered" evidence="1">
    <location>
        <begin position="56"/>
        <end position="75"/>
    </location>
</feature>
<feature type="region of interest" description="Disordered" evidence="1">
    <location>
        <begin position="130"/>
        <end position="155"/>
    </location>
</feature>
<dbReference type="InterPro" id="IPR040854">
    <property type="entry name" value="ZSWIM9"/>
</dbReference>
<proteinExistence type="predicted"/>